<keyword evidence="2" id="KW-1003">Cell membrane</keyword>
<feature type="transmembrane region" description="Helical" evidence="9">
    <location>
        <begin position="227"/>
        <end position="252"/>
    </location>
</feature>
<feature type="transmembrane region" description="Helical" evidence="9">
    <location>
        <begin position="272"/>
        <end position="294"/>
    </location>
</feature>
<protein>
    <submittedName>
        <fullName evidence="11">Glycosyltransferase</fullName>
    </submittedName>
</protein>
<keyword evidence="4 11" id="KW-0808">Transferase</keyword>
<keyword evidence="6 9" id="KW-1133">Transmembrane helix</keyword>
<proteinExistence type="predicted"/>
<feature type="transmembrane region" description="Helical" evidence="9">
    <location>
        <begin position="349"/>
        <end position="373"/>
    </location>
</feature>
<dbReference type="PANTHER" id="PTHR33908">
    <property type="entry name" value="MANNOSYLTRANSFERASE YKCB-RELATED"/>
    <property type="match status" value="1"/>
</dbReference>
<organism evidence="11 12">
    <name type="scientific">Streptomyces bathyalis</name>
    <dbReference type="NCBI Taxonomy" id="2710756"/>
    <lineage>
        <taxon>Bacteria</taxon>
        <taxon>Bacillati</taxon>
        <taxon>Actinomycetota</taxon>
        <taxon>Actinomycetes</taxon>
        <taxon>Kitasatosporales</taxon>
        <taxon>Streptomycetaceae</taxon>
        <taxon>Streptomyces</taxon>
    </lineage>
</organism>
<dbReference type="Pfam" id="PF13231">
    <property type="entry name" value="PMT_2"/>
    <property type="match status" value="1"/>
</dbReference>
<feature type="compositionally biased region" description="Polar residues" evidence="8">
    <location>
        <begin position="1"/>
        <end position="10"/>
    </location>
</feature>
<dbReference type="AlphaFoldDB" id="A0A7T1T417"/>
<evidence type="ECO:0000256" key="4">
    <source>
        <dbReference type="ARBA" id="ARBA00022679"/>
    </source>
</evidence>
<evidence type="ECO:0000256" key="1">
    <source>
        <dbReference type="ARBA" id="ARBA00004651"/>
    </source>
</evidence>
<dbReference type="GO" id="GO:0016763">
    <property type="term" value="F:pentosyltransferase activity"/>
    <property type="evidence" value="ECO:0007669"/>
    <property type="project" value="TreeGrafter"/>
</dbReference>
<feature type="transmembrane region" description="Helical" evidence="9">
    <location>
        <begin position="186"/>
        <end position="215"/>
    </location>
</feature>
<dbReference type="KEGG" id="sbat:G4Z16_05930"/>
<dbReference type="Proteomes" id="UP000595046">
    <property type="component" value="Chromosome"/>
</dbReference>
<dbReference type="RefSeq" id="WP_197349553.1">
    <property type="nucleotide sequence ID" value="NZ_CP048882.1"/>
</dbReference>
<keyword evidence="12" id="KW-1185">Reference proteome</keyword>
<feature type="transmembrane region" description="Helical" evidence="9">
    <location>
        <begin position="306"/>
        <end position="329"/>
    </location>
</feature>
<evidence type="ECO:0000256" key="9">
    <source>
        <dbReference type="SAM" id="Phobius"/>
    </source>
</evidence>
<feature type="transmembrane region" description="Helical" evidence="9">
    <location>
        <begin position="112"/>
        <end position="132"/>
    </location>
</feature>
<feature type="region of interest" description="Disordered" evidence="8">
    <location>
        <begin position="1"/>
        <end position="25"/>
    </location>
</feature>
<accession>A0A7T1T417</accession>
<dbReference type="InterPro" id="IPR050297">
    <property type="entry name" value="LipidA_mod_glycosyltrf_83"/>
</dbReference>
<sequence>MPPSTTTTTRVPGPGDGAHAPTGRAVPAGVQGGGRRQFWARLLPLLALLTAVTRLPSFARPLWNPDEGYLATQARQLAAGGTLYETVVDRKPPLLPWLYRGAFALFGDRSLWPLRVAAVLAVLAGAVLLASLARRRWGDRAGRLAGVCYVLTSVALVPEDTQAATFEVFMLPWTVLAMWCADRGRWTWAGLAVAGAVLTKQTGGAVLLPVLWLLWSARAGWWPLVRLSTSTALPVLAAALLYGPARFVFWMATGSQSYLSADGSVGYALMRALANCGLLLAGCLPMLLAVLHASRSGRMPGRTSDVWVWVAASAVAVTAGFQFFGHYFLQLTPGLALLAAAALQHLTVRPLITLLAVNALIAAGFLAWGLFLFPRGELAHQQRLAAEVRGLTAPTDRVLLWGMHPEGYWFAGRTPASRYLTAGFLTNFSGGRTGARVGERYAMEGAWPHLRRELRSRPPALIVDDSRGKPYALPRTPTLRSYVALQYERVGTVDGAVLYVRSAAAAG</sequence>
<evidence type="ECO:0000256" key="7">
    <source>
        <dbReference type="ARBA" id="ARBA00023136"/>
    </source>
</evidence>
<dbReference type="InterPro" id="IPR038731">
    <property type="entry name" value="RgtA/B/C-like"/>
</dbReference>
<keyword evidence="7 9" id="KW-0472">Membrane</keyword>
<dbReference type="GO" id="GO:0005886">
    <property type="term" value="C:plasma membrane"/>
    <property type="evidence" value="ECO:0007669"/>
    <property type="project" value="UniProtKB-SubCell"/>
</dbReference>
<keyword evidence="5 9" id="KW-0812">Transmembrane</keyword>
<name>A0A7T1T417_9ACTN</name>
<feature type="transmembrane region" description="Helical" evidence="9">
    <location>
        <begin position="38"/>
        <end position="59"/>
    </location>
</feature>
<evidence type="ECO:0000259" key="10">
    <source>
        <dbReference type="Pfam" id="PF13231"/>
    </source>
</evidence>
<evidence type="ECO:0000313" key="11">
    <source>
        <dbReference type="EMBL" id="QPP06017.1"/>
    </source>
</evidence>
<gene>
    <name evidence="11" type="ORF">G4Z16_05930</name>
</gene>
<keyword evidence="3" id="KW-0328">Glycosyltransferase</keyword>
<evidence type="ECO:0000313" key="12">
    <source>
        <dbReference type="Proteomes" id="UP000595046"/>
    </source>
</evidence>
<comment type="subcellular location">
    <subcellularLocation>
        <location evidence="1">Cell membrane</location>
        <topology evidence="1">Multi-pass membrane protein</topology>
    </subcellularLocation>
</comment>
<feature type="domain" description="Glycosyltransferase RgtA/B/C/D-like" evidence="10">
    <location>
        <begin position="91"/>
        <end position="219"/>
    </location>
</feature>
<evidence type="ECO:0000256" key="2">
    <source>
        <dbReference type="ARBA" id="ARBA00022475"/>
    </source>
</evidence>
<evidence type="ECO:0000256" key="6">
    <source>
        <dbReference type="ARBA" id="ARBA00022989"/>
    </source>
</evidence>
<evidence type="ECO:0000256" key="5">
    <source>
        <dbReference type="ARBA" id="ARBA00022692"/>
    </source>
</evidence>
<dbReference type="PANTHER" id="PTHR33908:SF3">
    <property type="entry name" value="UNDECAPRENYL PHOSPHATE-ALPHA-4-AMINO-4-DEOXY-L-ARABINOSE ARABINOSYL TRANSFERASE"/>
    <property type="match status" value="1"/>
</dbReference>
<dbReference type="EMBL" id="CP048882">
    <property type="protein sequence ID" value="QPP06017.1"/>
    <property type="molecule type" value="Genomic_DNA"/>
</dbReference>
<dbReference type="GO" id="GO:0009103">
    <property type="term" value="P:lipopolysaccharide biosynthetic process"/>
    <property type="evidence" value="ECO:0007669"/>
    <property type="project" value="UniProtKB-ARBA"/>
</dbReference>
<reference evidence="12" key="1">
    <citation type="submission" date="2020-02" db="EMBL/GenBank/DDBJ databases">
        <title>Streptomyces sp. ASO4wet.</title>
        <authorList>
            <person name="Risdian C."/>
            <person name="Landwehr W."/>
            <person name="Schupp P."/>
            <person name="Wink J."/>
        </authorList>
    </citation>
    <scope>NUCLEOTIDE SEQUENCE [LARGE SCALE GENOMIC DNA]</scope>
    <source>
        <strain evidence="12">ASO4wet</strain>
    </source>
</reference>
<evidence type="ECO:0000256" key="3">
    <source>
        <dbReference type="ARBA" id="ARBA00022676"/>
    </source>
</evidence>
<evidence type="ECO:0000256" key="8">
    <source>
        <dbReference type="SAM" id="MobiDB-lite"/>
    </source>
</evidence>
<dbReference type="GO" id="GO:0010041">
    <property type="term" value="P:response to iron(III) ion"/>
    <property type="evidence" value="ECO:0007669"/>
    <property type="project" value="TreeGrafter"/>
</dbReference>